<dbReference type="PANTHER" id="PTHR43065:SF46">
    <property type="entry name" value="C4-DICARBOXYLATE TRANSPORT SENSOR PROTEIN DCTB"/>
    <property type="match status" value="1"/>
</dbReference>
<dbReference type="Pfam" id="PF02518">
    <property type="entry name" value="HATPase_c"/>
    <property type="match status" value="1"/>
</dbReference>
<keyword evidence="5 9" id="KW-0418">Kinase</keyword>
<dbReference type="PRINTS" id="PR00344">
    <property type="entry name" value="BCTRLSENSOR"/>
</dbReference>
<dbReference type="InterPro" id="IPR004358">
    <property type="entry name" value="Sig_transdc_His_kin-like_C"/>
</dbReference>
<dbReference type="EC" id="2.7.13.3" evidence="2"/>
<sequence length="175" mass="18521">MMKPANDGPNVRLALKSDSTDEASSVLACLAEIEVLIKGTWAPNIRFDLHASPDLPIVTYSRADLQSSIMNLLFNARDAMPKGGVISLTAALFYEGQAAPNVELGVADNGVGMTRDTLLRATDPFFTTKTTGLGGHGLPMVMSFVHGAGGRLYIESQQGVGTTVTLRLPISESEA</sequence>
<dbReference type="PANTHER" id="PTHR43065">
    <property type="entry name" value="SENSOR HISTIDINE KINASE"/>
    <property type="match status" value="1"/>
</dbReference>
<evidence type="ECO:0000256" key="2">
    <source>
        <dbReference type="ARBA" id="ARBA00012438"/>
    </source>
</evidence>
<dbReference type="Proteomes" id="UP000323300">
    <property type="component" value="Unassembled WGS sequence"/>
</dbReference>
<evidence type="ECO:0000256" key="3">
    <source>
        <dbReference type="ARBA" id="ARBA00022679"/>
    </source>
</evidence>
<dbReference type="SUPFAM" id="SSF55874">
    <property type="entry name" value="ATPase domain of HSP90 chaperone/DNA topoisomerase II/histidine kinase"/>
    <property type="match status" value="1"/>
</dbReference>
<evidence type="ECO:0000256" key="4">
    <source>
        <dbReference type="ARBA" id="ARBA00022741"/>
    </source>
</evidence>
<feature type="domain" description="Histidine kinase" evidence="8">
    <location>
        <begin position="44"/>
        <end position="172"/>
    </location>
</feature>
<dbReference type="GO" id="GO:0004673">
    <property type="term" value="F:protein histidine kinase activity"/>
    <property type="evidence" value="ECO:0007669"/>
    <property type="project" value="UniProtKB-EC"/>
</dbReference>
<dbReference type="GO" id="GO:0005524">
    <property type="term" value="F:ATP binding"/>
    <property type="evidence" value="ECO:0007669"/>
    <property type="project" value="UniProtKB-KW"/>
</dbReference>
<evidence type="ECO:0000256" key="1">
    <source>
        <dbReference type="ARBA" id="ARBA00000085"/>
    </source>
</evidence>
<name>A0A1I4EEP6_9HYPH</name>
<keyword evidence="10" id="KW-1185">Reference proteome</keyword>
<evidence type="ECO:0000256" key="6">
    <source>
        <dbReference type="ARBA" id="ARBA00022840"/>
    </source>
</evidence>
<accession>A0A1I4EEP6</accession>
<keyword evidence="4" id="KW-0547">Nucleotide-binding</keyword>
<dbReference type="EMBL" id="FOSL01000025">
    <property type="protein sequence ID" value="SFL03679.1"/>
    <property type="molecule type" value="Genomic_DNA"/>
</dbReference>
<evidence type="ECO:0000259" key="8">
    <source>
        <dbReference type="PROSITE" id="PS50109"/>
    </source>
</evidence>
<evidence type="ECO:0000256" key="7">
    <source>
        <dbReference type="ARBA" id="ARBA00023012"/>
    </source>
</evidence>
<evidence type="ECO:0000313" key="10">
    <source>
        <dbReference type="Proteomes" id="UP000323300"/>
    </source>
</evidence>
<dbReference type="RefSeq" id="WP_244621894.1">
    <property type="nucleotide sequence ID" value="NZ_BSPE01000059.1"/>
</dbReference>
<keyword evidence="6" id="KW-0067">ATP-binding</keyword>
<dbReference type="PROSITE" id="PS50109">
    <property type="entry name" value="HIS_KIN"/>
    <property type="match status" value="1"/>
</dbReference>
<evidence type="ECO:0000313" key="9">
    <source>
        <dbReference type="EMBL" id="SFL03679.1"/>
    </source>
</evidence>
<keyword evidence="3" id="KW-0808">Transferase</keyword>
<protein>
    <recommendedName>
        <fullName evidence="2">histidine kinase</fullName>
        <ecNumber evidence="2">2.7.13.3</ecNumber>
    </recommendedName>
</protein>
<reference evidence="9 10" key="1">
    <citation type="submission" date="2016-10" db="EMBL/GenBank/DDBJ databases">
        <authorList>
            <person name="Varghese N."/>
            <person name="Submissions S."/>
        </authorList>
    </citation>
    <scope>NUCLEOTIDE SEQUENCE [LARGE SCALE GENOMIC DNA]</scope>
    <source>
        <strain evidence="9 10">DSM 21822</strain>
    </source>
</reference>
<dbReference type="Gene3D" id="3.30.565.10">
    <property type="entry name" value="Histidine kinase-like ATPase, C-terminal domain"/>
    <property type="match status" value="1"/>
</dbReference>
<keyword evidence="7" id="KW-0902">Two-component regulatory system</keyword>
<organism evidence="9 10">
    <name type="scientific">Neomesorhizobium albiziae</name>
    <dbReference type="NCBI Taxonomy" id="335020"/>
    <lineage>
        <taxon>Bacteria</taxon>
        <taxon>Pseudomonadati</taxon>
        <taxon>Pseudomonadota</taxon>
        <taxon>Alphaproteobacteria</taxon>
        <taxon>Hyphomicrobiales</taxon>
        <taxon>Phyllobacteriaceae</taxon>
        <taxon>Neomesorhizobium</taxon>
    </lineage>
</organism>
<dbReference type="SMART" id="SM00387">
    <property type="entry name" value="HATPase_c"/>
    <property type="match status" value="1"/>
</dbReference>
<gene>
    <name evidence="9" type="ORF">SAMN04488498_12537</name>
</gene>
<proteinExistence type="predicted"/>
<dbReference type="InterPro" id="IPR036890">
    <property type="entry name" value="HATPase_C_sf"/>
</dbReference>
<dbReference type="GO" id="GO:0000160">
    <property type="term" value="P:phosphorelay signal transduction system"/>
    <property type="evidence" value="ECO:0007669"/>
    <property type="project" value="UniProtKB-KW"/>
</dbReference>
<evidence type="ECO:0000256" key="5">
    <source>
        <dbReference type="ARBA" id="ARBA00022777"/>
    </source>
</evidence>
<dbReference type="InterPro" id="IPR003594">
    <property type="entry name" value="HATPase_dom"/>
</dbReference>
<dbReference type="InterPro" id="IPR005467">
    <property type="entry name" value="His_kinase_dom"/>
</dbReference>
<dbReference type="AlphaFoldDB" id="A0A1I4EEP6"/>
<comment type="catalytic activity">
    <reaction evidence="1">
        <text>ATP + protein L-histidine = ADP + protein N-phospho-L-histidine.</text>
        <dbReference type="EC" id="2.7.13.3"/>
    </reaction>
</comment>